<organism evidence="1 2">
    <name type="scientific">Pseudoalteromonas luteoviolacea S4054</name>
    <dbReference type="NCBI Taxonomy" id="1129367"/>
    <lineage>
        <taxon>Bacteria</taxon>
        <taxon>Pseudomonadati</taxon>
        <taxon>Pseudomonadota</taxon>
        <taxon>Gammaproteobacteria</taxon>
        <taxon>Alteromonadales</taxon>
        <taxon>Pseudoalteromonadaceae</taxon>
        <taxon>Pseudoalteromonas</taxon>
    </lineage>
</organism>
<dbReference type="Proteomes" id="UP000033434">
    <property type="component" value="Unassembled WGS sequence"/>
</dbReference>
<accession>A0A0F6AEC3</accession>
<comment type="caution">
    <text evidence="1">The sequence shown here is derived from an EMBL/GenBank/DDBJ whole genome shotgun (WGS) entry which is preliminary data.</text>
</comment>
<gene>
    <name evidence="1" type="ORF">N479_08220</name>
</gene>
<sequence>MFLSLPVAYHLHSNPNEPLNHNKDNSINKGNSLIKIAKPESSASTNLKHKIKQPNTTEQGRHQLVIKAKPKWQQDSNFKVHFDKLNDEAKSGNLKSKYIIAQNLKYCLFSPENEDDLNIKLEQLSQFSDASISIDQAINQFNYCQGLSNDETKAYYSYLEDAAKNGFVPAQEAFANIHAEFYMKSKNITTENRALYIKTRDKFKEQRLVFLRNASQHGSEKAIMALSNLYFTQQQSDEHGFAKSYALNKLIMEITDSDDIYNRYSWYEQKQYANMSEEELEYAFAMVEQWLQIIKTNGTLYPSNR</sequence>
<dbReference type="PATRIC" id="fig|1129367.4.peg.1413"/>
<proteinExistence type="predicted"/>
<evidence type="ECO:0000313" key="1">
    <source>
        <dbReference type="EMBL" id="KKE84540.1"/>
    </source>
</evidence>
<name>A0A0F6AEC3_9GAMM</name>
<dbReference type="EMBL" id="AUXW01000135">
    <property type="protein sequence ID" value="KKE84540.1"/>
    <property type="molecule type" value="Genomic_DNA"/>
</dbReference>
<evidence type="ECO:0000313" key="2">
    <source>
        <dbReference type="Proteomes" id="UP000033434"/>
    </source>
</evidence>
<dbReference type="AlphaFoldDB" id="A0A0F6AEC3"/>
<evidence type="ECO:0008006" key="3">
    <source>
        <dbReference type="Google" id="ProtNLM"/>
    </source>
</evidence>
<protein>
    <recommendedName>
        <fullName evidence="3">Sel1 repeat family protein</fullName>
    </recommendedName>
</protein>
<reference evidence="1 2" key="1">
    <citation type="journal article" date="2015" name="BMC Genomics">
        <title>Genome mining reveals unlocked bioactive potential of marine Gram-negative bacteria.</title>
        <authorList>
            <person name="Machado H."/>
            <person name="Sonnenschein E.C."/>
            <person name="Melchiorsen J."/>
            <person name="Gram L."/>
        </authorList>
    </citation>
    <scope>NUCLEOTIDE SEQUENCE [LARGE SCALE GENOMIC DNA]</scope>
    <source>
        <strain evidence="1 2">S4054</strain>
    </source>
</reference>